<keyword evidence="8" id="KW-1185">Reference proteome</keyword>
<feature type="domain" description="RRM" evidence="5">
    <location>
        <begin position="214"/>
        <end position="292"/>
    </location>
</feature>
<reference evidence="7 8" key="2">
    <citation type="submission" date="2024-07" db="EMBL/GenBank/DDBJ databases">
        <authorList>
            <person name="Akdeniz Z."/>
        </authorList>
    </citation>
    <scope>NUCLEOTIDE SEQUENCE [LARGE SCALE GENOMIC DNA]</scope>
</reference>
<dbReference type="Gene3D" id="3.30.70.330">
    <property type="match status" value="1"/>
</dbReference>
<keyword evidence="2 4" id="KW-0694">RNA-binding</keyword>
<evidence type="ECO:0000259" key="5">
    <source>
        <dbReference type="PROSITE" id="PS50102"/>
    </source>
</evidence>
<protein>
    <submittedName>
        <fullName evidence="6">RNA binding putative</fullName>
    </submittedName>
    <submittedName>
        <fullName evidence="7">RNA_binding putative</fullName>
    </submittedName>
</protein>
<evidence type="ECO:0000256" key="4">
    <source>
        <dbReference type="PROSITE-ProRule" id="PRU00176"/>
    </source>
</evidence>
<dbReference type="InterPro" id="IPR012677">
    <property type="entry name" value="Nucleotide-bd_a/b_plait_sf"/>
</dbReference>
<dbReference type="PANTHER" id="PTHR46754">
    <property type="entry name" value="MKI67 FHA DOMAIN-INTERACTING NUCLEOLAR PHOSPHOPROTEIN"/>
    <property type="match status" value="1"/>
</dbReference>
<dbReference type="InterPro" id="IPR035979">
    <property type="entry name" value="RBD_domain_sf"/>
</dbReference>
<comment type="caution">
    <text evidence="6">The sequence shown here is derived from an EMBL/GenBank/DDBJ whole genome shotgun (WGS) entry which is preliminary data.</text>
</comment>
<dbReference type="PROSITE" id="PS50102">
    <property type="entry name" value="RRM"/>
    <property type="match status" value="1"/>
</dbReference>
<evidence type="ECO:0000313" key="6">
    <source>
        <dbReference type="EMBL" id="CAI9942872.1"/>
    </source>
</evidence>
<reference evidence="6" key="1">
    <citation type="submission" date="2023-06" db="EMBL/GenBank/DDBJ databases">
        <authorList>
            <person name="Kurt Z."/>
        </authorList>
    </citation>
    <scope>NUCLEOTIDE SEQUENCE</scope>
</reference>
<dbReference type="SMART" id="SM00360">
    <property type="entry name" value="RRM"/>
    <property type="match status" value="1"/>
</dbReference>
<comment type="subcellular location">
    <subcellularLocation>
        <location evidence="1">Nucleus</location>
        <location evidence="1">Nucleolus</location>
    </subcellularLocation>
</comment>
<sequence>MCIYSFNISLTKCDCLMQPIAQQQADHSQEHCNEVMIAKIFKLEPGSRDKSDSDKQIVLRQFTFQTISDERKSYIDSEMKKIYHHMLLEYYDPTIPDYTCLSNFHKRNGIFHHLYTFIYQLFMCFDFDKLFFVQYFFVRGKRASFCSKQNLSIQYVKTRLSSDFAIMLHESHILCTLYTRKLHLTSFIFQYYALHLIQIHNQFYCYHFHLMQKAVLRISNLPNTFAEAPMKKFFNQFGRVLHTKIWRSQRTGNSCGFGFVQFEDLEVAKVVNQMMNGYLLFGKILKSEFVKDAQENLFKDQVIGENKQVFMQKINRPYSEEEFTAEMEKVKKIYAEKQEKLAKAGIEYQIPDVIAVDLE</sequence>
<dbReference type="Proteomes" id="UP001642409">
    <property type="component" value="Unassembled WGS sequence"/>
</dbReference>
<evidence type="ECO:0000313" key="8">
    <source>
        <dbReference type="Proteomes" id="UP001642409"/>
    </source>
</evidence>
<proteinExistence type="predicted"/>
<dbReference type="AlphaFoldDB" id="A0AA86PXG7"/>
<dbReference type="EMBL" id="CAXDID020000275">
    <property type="protein sequence ID" value="CAL6068817.1"/>
    <property type="molecule type" value="Genomic_DNA"/>
</dbReference>
<organism evidence="6">
    <name type="scientific">Hexamita inflata</name>
    <dbReference type="NCBI Taxonomy" id="28002"/>
    <lineage>
        <taxon>Eukaryota</taxon>
        <taxon>Metamonada</taxon>
        <taxon>Diplomonadida</taxon>
        <taxon>Hexamitidae</taxon>
        <taxon>Hexamitinae</taxon>
        <taxon>Hexamita</taxon>
    </lineage>
</organism>
<accession>A0AA86PXG7</accession>
<evidence type="ECO:0000256" key="2">
    <source>
        <dbReference type="ARBA" id="ARBA00022884"/>
    </source>
</evidence>
<evidence type="ECO:0000256" key="1">
    <source>
        <dbReference type="ARBA" id="ARBA00004604"/>
    </source>
</evidence>
<evidence type="ECO:0000256" key="3">
    <source>
        <dbReference type="ARBA" id="ARBA00023242"/>
    </source>
</evidence>
<dbReference type="Pfam" id="PF00076">
    <property type="entry name" value="RRM_1"/>
    <property type="match status" value="1"/>
</dbReference>
<dbReference type="SUPFAM" id="SSF54928">
    <property type="entry name" value="RNA-binding domain, RBD"/>
    <property type="match status" value="1"/>
</dbReference>
<dbReference type="EMBL" id="CATOUU010000709">
    <property type="protein sequence ID" value="CAI9942872.1"/>
    <property type="molecule type" value="Genomic_DNA"/>
</dbReference>
<evidence type="ECO:0000313" key="7">
    <source>
        <dbReference type="EMBL" id="CAL6068817.1"/>
    </source>
</evidence>
<keyword evidence="3" id="KW-0539">Nucleus</keyword>
<gene>
    <name evidence="6" type="ORF">HINF_LOCUS30517</name>
    <name evidence="7" type="ORF">HINF_LOCUS53681</name>
</gene>
<dbReference type="InterPro" id="IPR000504">
    <property type="entry name" value="RRM_dom"/>
</dbReference>
<dbReference type="GO" id="GO:0005730">
    <property type="term" value="C:nucleolus"/>
    <property type="evidence" value="ECO:0007669"/>
    <property type="project" value="UniProtKB-SubCell"/>
</dbReference>
<name>A0AA86PXG7_9EUKA</name>
<dbReference type="GO" id="GO:0003723">
    <property type="term" value="F:RNA binding"/>
    <property type="evidence" value="ECO:0007669"/>
    <property type="project" value="UniProtKB-UniRule"/>
</dbReference>